<dbReference type="PANTHER" id="PTHR37817">
    <property type="entry name" value="N-ACETYLTRANSFERASE EIS"/>
    <property type="match status" value="1"/>
</dbReference>
<dbReference type="InterPro" id="IPR016181">
    <property type="entry name" value="Acyl_CoA_acyltransferase"/>
</dbReference>
<dbReference type="Gene3D" id="3.40.630.30">
    <property type="match status" value="1"/>
</dbReference>
<dbReference type="Proteomes" id="UP001344906">
    <property type="component" value="Unassembled WGS sequence"/>
</dbReference>
<keyword evidence="3" id="KW-1185">Reference proteome</keyword>
<accession>A0ABQ6G579</accession>
<dbReference type="Pfam" id="PF00583">
    <property type="entry name" value="Acetyltransf_1"/>
    <property type="match status" value="1"/>
</dbReference>
<dbReference type="PROSITE" id="PS51186">
    <property type="entry name" value="GNAT"/>
    <property type="match status" value="1"/>
</dbReference>
<protein>
    <submittedName>
        <fullName evidence="2">GNAT family acetyltransferase</fullName>
    </submittedName>
</protein>
<dbReference type="InterPro" id="IPR000182">
    <property type="entry name" value="GNAT_dom"/>
</dbReference>
<dbReference type="EMBL" id="BSRI01000002">
    <property type="protein sequence ID" value="GLV60432.1"/>
    <property type="molecule type" value="Genomic_DNA"/>
</dbReference>
<proteinExistence type="predicted"/>
<feature type="domain" description="N-acetyltransferase" evidence="1">
    <location>
        <begin position="127"/>
        <end position="270"/>
    </location>
</feature>
<evidence type="ECO:0000259" key="1">
    <source>
        <dbReference type="PROSITE" id="PS51186"/>
    </source>
</evidence>
<dbReference type="RefSeq" id="WP_338257503.1">
    <property type="nucleotide sequence ID" value="NZ_BSRI01000002.1"/>
</dbReference>
<evidence type="ECO:0000313" key="3">
    <source>
        <dbReference type="Proteomes" id="UP001344906"/>
    </source>
</evidence>
<gene>
    <name evidence="2" type="ORF">KDH_72510</name>
</gene>
<sequence>MSDILQHIDSARMPAIIDDSLAAYRSWLCTACGGQLYHERDVWWADSGLVRAAFHMQPPLDVLSQSVEHVRDYFAQRNRGFQWFLAPSEHYQGYADALLAHGLEHDEEEPGMAIELQDLNEDVPPVPGLSILPVQSLAQLELWVRVWLFPLHEAVIRQVIGAYARVPFGPDSPNQFYLGLIDGKPVATVCNFYDGCVAAIHYVVTLPEHRRQGIGTAMTLLAAREARARGYRVAVLTASPSGHPVYRRLGFREYGAFNTYVWHPGDSGQA</sequence>
<dbReference type="CDD" id="cd04301">
    <property type="entry name" value="NAT_SF"/>
    <property type="match status" value="1"/>
</dbReference>
<reference evidence="2 3" key="1">
    <citation type="submission" date="2023-02" db="EMBL/GenBank/DDBJ databases">
        <title>Dictyobacter halimunensis sp. nov., a new member of the class Ktedonobacteria from forest soil in a geothermal area.</title>
        <authorList>
            <person name="Rachmania M.K."/>
            <person name="Ningsih F."/>
            <person name="Sakai Y."/>
            <person name="Yabe S."/>
            <person name="Yokota A."/>
            <person name="Sjamsuridzal W."/>
        </authorList>
    </citation>
    <scope>NUCLEOTIDE SEQUENCE [LARGE SCALE GENOMIC DNA]</scope>
    <source>
        <strain evidence="2 3">S3.2.2.5</strain>
    </source>
</reference>
<name>A0ABQ6G579_9CHLR</name>
<dbReference type="SUPFAM" id="SSF55729">
    <property type="entry name" value="Acyl-CoA N-acyltransferases (Nat)"/>
    <property type="match status" value="1"/>
</dbReference>
<dbReference type="InterPro" id="IPR051554">
    <property type="entry name" value="Acetyltransferase_Eis"/>
</dbReference>
<comment type="caution">
    <text evidence="2">The sequence shown here is derived from an EMBL/GenBank/DDBJ whole genome shotgun (WGS) entry which is preliminary data.</text>
</comment>
<dbReference type="PANTHER" id="PTHR37817:SF1">
    <property type="entry name" value="N-ACETYLTRANSFERASE EIS"/>
    <property type="match status" value="1"/>
</dbReference>
<evidence type="ECO:0000313" key="2">
    <source>
        <dbReference type="EMBL" id="GLV60432.1"/>
    </source>
</evidence>
<organism evidence="2 3">
    <name type="scientific">Dictyobacter halimunensis</name>
    <dbReference type="NCBI Taxonomy" id="3026934"/>
    <lineage>
        <taxon>Bacteria</taxon>
        <taxon>Bacillati</taxon>
        <taxon>Chloroflexota</taxon>
        <taxon>Ktedonobacteria</taxon>
        <taxon>Ktedonobacterales</taxon>
        <taxon>Dictyobacteraceae</taxon>
        <taxon>Dictyobacter</taxon>
    </lineage>
</organism>